<evidence type="ECO:0000313" key="1">
    <source>
        <dbReference type="EMBL" id="MYY73892.1"/>
    </source>
</evidence>
<dbReference type="AlphaFoldDB" id="A0ABD6J6Z5"/>
<evidence type="ECO:0000313" key="2">
    <source>
        <dbReference type="Proteomes" id="UP000470980"/>
    </source>
</evidence>
<gene>
    <name evidence="1" type="ORF">FYL10_09720</name>
</gene>
<comment type="caution">
    <text evidence="1">The sequence shown here is derived from an EMBL/GenBank/DDBJ whole genome shotgun (WGS) entry which is preliminary data.</text>
</comment>
<reference evidence="1 2" key="1">
    <citation type="journal article" date="2020" name="Food Funct.">
        <title>Screening of Lactobacillus salivarius strains from the feces of Chinese populations and the evaluation of their effects against intestinal inflammation in mice.</title>
        <authorList>
            <person name="Zhai Q."/>
            <person name="Shen X."/>
            <person name="Cen S."/>
            <person name="Zhang C."/>
            <person name="Tian F."/>
            <person name="Zhao J."/>
            <person name="Zhang H."/>
            <person name="Xue Y."/>
            <person name="Chen W."/>
        </authorList>
    </citation>
    <scope>NUCLEOTIDE SEQUENCE [LARGE SCALE GENOMIC DNA]</scope>
    <source>
        <strain evidence="1 2">FZJTZ9M6.scaf</strain>
    </source>
</reference>
<proteinExistence type="predicted"/>
<dbReference type="Proteomes" id="UP000470980">
    <property type="component" value="Unassembled WGS sequence"/>
</dbReference>
<sequence>MKNKSKVENLNSSIGLFIGVRNMLADNVKDLDKFSDSIDELYNDIERLERLNTPEYQLNQLKQKYDIKARTYNQLLDSHQQNLITLWKLTRSILRQFNKLSDDDIKRSHLNKNTLMDIKNSIKKQSEELKPSLVDLAKYEIKHIKD</sequence>
<accession>A0ABD6J6Z5</accession>
<organism evidence="1 2">
    <name type="scientific">Ligilactobacillus salivarius</name>
    <dbReference type="NCBI Taxonomy" id="1624"/>
    <lineage>
        <taxon>Bacteria</taxon>
        <taxon>Bacillati</taxon>
        <taxon>Bacillota</taxon>
        <taxon>Bacilli</taxon>
        <taxon>Lactobacillales</taxon>
        <taxon>Lactobacillaceae</taxon>
        <taxon>Ligilactobacillus</taxon>
    </lineage>
</organism>
<name>A0ABD6J6Z5_9LACO</name>
<dbReference type="RefSeq" id="WP_160994445.1">
    <property type="nucleotide sequence ID" value="NZ_VSTR01000029.1"/>
</dbReference>
<dbReference type="EMBL" id="VSTR01000029">
    <property type="protein sequence ID" value="MYY73892.1"/>
    <property type="molecule type" value="Genomic_DNA"/>
</dbReference>
<protein>
    <submittedName>
        <fullName evidence="1">Uncharacterized protein</fullName>
    </submittedName>
</protein>